<accession>A0A1M4XLE1</accession>
<dbReference type="Proteomes" id="UP000184476">
    <property type="component" value="Unassembled WGS sequence"/>
</dbReference>
<sequence>MLQHTSSLDEIQSIKVNVPFDTEILPAKQKQLQIQIASQSIPQPTLVMSKQNKQLHIEIKPTTVHFLLRNKSKVRIIVPSSYHQSFILHTEGNLTISGVRIKQTWSIDRLAIQSTAGITKLDHLLLNQLMYKGTTGSLYGDQLKAHTSNFNILSGNLNLDQYTGKLDANIVSGKVQIELKELIKPTHIKVISGNIRLSLPPSSAFSLDAITEHGHISGKIPIRGLTTKQHWKGDYGQGKWPIRIENKSGNISIQ</sequence>
<evidence type="ECO:0000313" key="2">
    <source>
        <dbReference type="EMBL" id="SHE94002.1"/>
    </source>
</evidence>
<organism evidence="2 3">
    <name type="scientific">Seinonella peptonophila</name>
    <dbReference type="NCBI Taxonomy" id="112248"/>
    <lineage>
        <taxon>Bacteria</taxon>
        <taxon>Bacillati</taxon>
        <taxon>Bacillota</taxon>
        <taxon>Bacilli</taxon>
        <taxon>Bacillales</taxon>
        <taxon>Thermoactinomycetaceae</taxon>
        <taxon>Seinonella</taxon>
    </lineage>
</organism>
<dbReference type="AlphaFoldDB" id="A0A1M4XLE1"/>
<name>A0A1M4XLE1_9BACL</name>
<evidence type="ECO:0000259" key="1">
    <source>
        <dbReference type="Pfam" id="PF13349"/>
    </source>
</evidence>
<protein>
    <submittedName>
        <fullName evidence="2">Lia operon protein LiaG</fullName>
    </submittedName>
</protein>
<gene>
    <name evidence="2" type="ORF">SAMN05444392_10550</name>
</gene>
<dbReference type="STRING" id="112248.SAMN05444392_10550"/>
<proteinExistence type="predicted"/>
<dbReference type="EMBL" id="FQVL01000005">
    <property type="protein sequence ID" value="SHE94002.1"/>
    <property type="molecule type" value="Genomic_DNA"/>
</dbReference>
<dbReference type="Gene3D" id="2.160.20.120">
    <property type="match status" value="1"/>
</dbReference>
<keyword evidence="3" id="KW-1185">Reference proteome</keyword>
<reference evidence="2 3" key="1">
    <citation type="submission" date="2016-11" db="EMBL/GenBank/DDBJ databases">
        <authorList>
            <person name="Jaros S."/>
            <person name="Januszkiewicz K."/>
            <person name="Wedrychowicz H."/>
        </authorList>
    </citation>
    <scope>NUCLEOTIDE SEQUENCE [LARGE SCALE GENOMIC DNA]</scope>
    <source>
        <strain evidence="2 3">DSM 44666</strain>
    </source>
</reference>
<dbReference type="InterPro" id="IPR025164">
    <property type="entry name" value="Toastrack_DUF4097"/>
</dbReference>
<dbReference type="Pfam" id="PF13349">
    <property type="entry name" value="DUF4097"/>
    <property type="match status" value="1"/>
</dbReference>
<evidence type="ECO:0000313" key="3">
    <source>
        <dbReference type="Proteomes" id="UP000184476"/>
    </source>
</evidence>
<feature type="domain" description="DUF4097" evidence="1">
    <location>
        <begin position="11"/>
        <end position="253"/>
    </location>
</feature>